<dbReference type="RefSeq" id="WP_317137607.1">
    <property type="nucleotide sequence ID" value="NZ_CP043875.1"/>
</dbReference>
<keyword evidence="2" id="KW-1185">Reference proteome</keyword>
<name>A0AA97FBW7_9EURY</name>
<accession>A0AA97FBW7</accession>
<sequence>MEYAYDNESPGKQFIIYAKDLKKIKKESSKQTSKQYTCPFCGEYVGYVYSDKINPHFKHIRDSLIAKTCEKYVEGSGYNSYNYNRKLAGFPIYLRKFGQNFRLYMGLFPVPEDVIKREINSSQKIVLKNPNNAFLVQISLEDLIIDEFTYYSLNWLYEYYSLNYANIPNSLFSHKWVSETPGINHEGAIFFCSDTFSRKVALNGKITTDTDYYLVIPTKKDIISKEFLKIESSNELAVKAMDYEKWSVHKIKFTKITNESSEFARDLHVTLVENPSRLTPIWPPHIQQGNKHFHKNKCKAIYLLKSNNQIIDRKFVKIIENSEYPIDNVELISNGAIFTIEVTKDQIIIPQNDENVQFSPVISFNSSLEPTKYIPPIIQTQYGNKSIGDDKEVILCKNSKFSIKSNFKCNLCHIRDNHLRSLFRGMLSSPKITDIEEGDSFLTLHGLDIIQEIYFPIKNKRYNNSLNLEDKQIYQILLNKKGPYIPTPIVLKYILPKLKEYPKVKSYIQDSFRKGNIPKSAYDNIIMNFSGGTI</sequence>
<dbReference type="Proteomes" id="UP001301797">
    <property type="component" value="Chromosome"/>
</dbReference>
<protein>
    <submittedName>
        <fullName evidence="1">Uncharacterized protein</fullName>
    </submittedName>
</protein>
<dbReference type="AlphaFoldDB" id="A0AA97FBW7"/>
<dbReference type="GeneID" id="85229429"/>
<dbReference type="EMBL" id="CP043875">
    <property type="protein sequence ID" value="WOF16032.1"/>
    <property type="molecule type" value="Genomic_DNA"/>
</dbReference>
<reference evidence="1 2" key="1">
    <citation type="submission" date="2019-09" db="EMBL/GenBank/DDBJ databases">
        <title>The complete genome of Methanoplanus sp. FWC-SCC4.</title>
        <authorList>
            <person name="Chen S.-C."/>
            <person name="Zhou Y.-Z."/>
            <person name="Lai M.-C."/>
        </authorList>
    </citation>
    <scope>NUCLEOTIDE SEQUENCE [LARGE SCALE GENOMIC DNA]</scope>
    <source>
        <strain evidence="1 2">FWC-SCC4</strain>
    </source>
</reference>
<evidence type="ECO:0000313" key="1">
    <source>
        <dbReference type="EMBL" id="WOF16032.1"/>
    </source>
</evidence>
<evidence type="ECO:0000313" key="2">
    <source>
        <dbReference type="Proteomes" id="UP001301797"/>
    </source>
</evidence>
<organism evidence="1 2">
    <name type="scientific">Methanochimaera problematica</name>
    <dbReference type="NCBI Taxonomy" id="2609417"/>
    <lineage>
        <taxon>Archaea</taxon>
        <taxon>Methanobacteriati</taxon>
        <taxon>Methanobacteriota</taxon>
        <taxon>Stenosarchaea group</taxon>
        <taxon>Methanomicrobia</taxon>
        <taxon>Methanomicrobiales</taxon>
        <taxon>Methanomicrobiaceae</taxon>
        <taxon>Methanochimaera</taxon>
    </lineage>
</organism>
<gene>
    <name evidence="1" type="ORF">F1737_04590</name>
</gene>
<dbReference type="KEGG" id="mefw:F1737_04590"/>
<proteinExistence type="predicted"/>